<proteinExistence type="predicted"/>
<dbReference type="InParanoid" id="A0A0G4F3X4"/>
<accession>A0A0G4F3X4</accession>
<dbReference type="VEuPathDB" id="CryptoDB:Vbra_8819"/>
<feature type="region of interest" description="Disordered" evidence="1">
    <location>
        <begin position="19"/>
        <end position="49"/>
    </location>
</feature>
<reference evidence="2 3" key="1">
    <citation type="submission" date="2014-11" db="EMBL/GenBank/DDBJ databases">
        <authorList>
            <person name="Zhu J."/>
            <person name="Qi W."/>
            <person name="Song R."/>
        </authorList>
    </citation>
    <scope>NUCLEOTIDE SEQUENCE [LARGE SCALE GENOMIC DNA]</scope>
</reference>
<evidence type="ECO:0000313" key="3">
    <source>
        <dbReference type="Proteomes" id="UP000041254"/>
    </source>
</evidence>
<gene>
    <name evidence="2" type="ORF">Vbra_8819</name>
</gene>
<sequence length="75" mass="8472">MKHWMSGMPVKIKVKMRRAAKVVRQASPRATASNNVVPQSTPQTPRSPCVMAEERLIEVPEHKARENQVDLGMLH</sequence>
<feature type="compositionally biased region" description="Polar residues" evidence="1">
    <location>
        <begin position="28"/>
        <end position="46"/>
    </location>
</feature>
<dbReference type="Proteomes" id="UP000041254">
    <property type="component" value="Unassembled WGS sequence"/>
</dbReference>
<dbReference type="EMBL" id="CDMY01000373">
    <property type="protein sequence ID" value="CEM06925.1"/>
    <property type="molecule type" value="Genomic_DNA"/>
</dbReference>
<organism evidence="2 3">
    <name type="scientific">Vitrella brassicaformis (strain CCMP3155)</name>
    <dbReference type="NCBI Taxonomy" id="1169540"/>
    <lineage>
        <taxon>Eukaryota</taxon>
        <taxon>Sar</taxon>
        <taxon>Alveolata</taxon>
        <taxon>Colpodellida</taxon>
        <taxon>Vitrellaceae</taxon>
        <taxon>Vitrella</taxon>
    </lineage>
</organism>
<evidence type="ECO:0000256" key="1">
    <source>
        <dbReference type="SAM" id="MobiDB-lite"/>
    </source>
</evidence>
<evidence type="ECO:0000313" key="2">
    <source>
        <dbReference type="EMBL" id="CEM06925.1"/>
    </source>
</evidence>
<protein>
    <submittedName>
        <fullName evidence="2">Uncharacterized protein</fullName>
    </submittedName>
</protein>
<keyword evidence="3" id="KW-1185">Reference proteome</keyword>
<dbReference type="AlphaFoldDB" id="A0A0G4F3X4"/>
<name>A0A0G4F3X4_VITBC</name>